<dbReference type="InterPro" id="IPR045339">
    <property type="entry name" value="DUF6534"/>
</dbReference>
<feature type="transmembrane region" description="Helical" evidence="1">
    <location>
        <begin position="91"/>
        <end position="113"/>
    </location>
</feature>
<dbReference type="EMBL" id="JANIEX010000473">
    <property type="protein sequence ID" value="KAJ3566612.1"/>
    <property type="molecule type" value="Genomic_DNA"/>
</dbReference>
<keyword evidence="4" id="KW-1185">Reference proteome</keyword>
<dbReference type="Proteomes" id="UP001213000">
    <property type="component" value="Unassembled WGS sequence"/>
</dbReference>
<proteinExistence type="predicted"/>
<evidence type="ECO:0000313" key="4">
    <source>
        <dbReference type="Proteomes" id="UP001213000"/>
    </source>
</evidence>
<comment type="caution">
    <text evidence="3">The sequence shown here is derived from an EMBL/GenBank/DDBJ whole genome shotgun (WGS) entry which is preliminary data.</text>
</comment>
<accession>A0AAD5VQB5</accession>
<sequence length="251" mass="28190">MESIQSILALRDGFECYDAPISNPIFDSIIAFPVQVVYCWRIWVLSGWRLLPGVIGFSALAAASAGFVHGITNQIAGAVTRIPPNLWFPIVLWFVASAIADILIAVSMTYLLLRFKSEKYMSRNLLFILRRLLIFTLEANILTALVAITTLVFALVEPIGPYKTNFYITTGYNIGKVYSNCFMILLNQRRTWPSQESLPLNKNQGTFSREVPELSQPRPVMIQSDLADTDYGQVSTLRFSSNQGQPEPEDQ</sequence>
<dbReference type="AlphaFoldDB" id="A0AAD5VQB5"/>
<keyword evidence="1" id="KW-1133">Transmembrane helix</keyword>
<organism evidence="3 4">
    <name type="scientific">Leucocoprinus birnbaumii</name>
    <dbReference type="NCBI Taxonomy" id="56174"/>
    <lineage>
        <taxon>Eukaryota</taxon>
        <taxon>Fungi</taxon>
        <taxon>Dikarya</taxon>
        <taxon>Basidiomycota</taxon>
        <taxon>Agaricomycotina</taxon>
        <taxon>Agaricomycetes</taxon>
        <taxon>Agaricomycetidae</taxon>
        <taxon>Agaricales</taxon>
        <taxon>Agaricineae</taxon>
        <taxon>Agaricaceae</taxon>
        <taxon>Leucocoprinus</taxon>
    </lineage>
</organism>
<reference evidence="3" key="1">
    <citation type="submission" date="2022-07" db="EMBL/GenBank/DDBJ databases">
        <title>Genome Sequence of Leucocoprinus birnbaumii.</title>
        <authorList>
            <person name="Buettner E."/>
        </authorList>
    </citation>
    <scope>NUCLEOTIDE SEQUENCE</scope>
    <source>
        <strain evidence="3">VT141</strain>
    </source>
</reference>
<gene>
    <name evidence="3" type="ORF">NP233_g6892</name>
</gene>
<dbReference type="PANTHER" id="PTHR40465">
    <property type="entry name" value="CHROMOSOME 1, WHOLE GENOME SHOTGUN SEQUENCE"/>
    <property type="match status" value="1"/>
</dbReference>
<protein>
    <recommendedName>
        <fullName evidence="2">DUF6534 domain-containing protein</fullName>
    </recommendedName>
</protein>
<dbReference type="PANTHER" id="PTHR40465:SF1">
    <property type="entry name" value="DUF6534 DOMAIN-CONTAINING PROTEIN"/>
    <property type="match status" value="1"/>
</dbReference>
<feature type="transmembrane region" description="Helical" evidence="1">
    <location>
        <begin position="133"/>
        <end position="156"/>
    </location>
</feature>
<feature type="transmembrane region" description="Helical" evidence="1">
    <location>
        <begin position="50"/>
        <end position="71"/>
    </location>
</feature>
<evidence type="ECO:0000313" key="3">
    <source>
        <dbReference type="EMBL" id="KAJ3566612.1"/>
    </source>
</evidence>
<evidence type="ECO:0000259" key="2">
    <source>
        <dbReference type="Pfam" id="PF20152"/>
    </source>
</evidence>
<name>A0AAD5VQB5_9AGAR</name>
<feature type="domain" description="DUF6534" evidence="2">
    <location>
        <begin position="97"/>
        <end position="190"/>
    </location>
</feature>
<keyword evidence="1" id="KW-0472">Membrane</keyword>
<evidence type="ECO:0000256" key="1">
    <source>
        <dbReference type="SAM" id="Phobius"/>
    </source>
</evidence>
<dbReference type="Pfam" id="PF20152">
    <property type="entry name" value="DUF6534"/>
    <property type="match status" value="1"/>
</dbReference>
<keyword evidence="1" id="KW-0812">Transmembrane</keyword>